<dbReference type="CDD" id="cd00037">
    <property type="entry name" value="CLECT"/>
    <property type="match status" value="1"/>
</dbReference>
<dbReference type="SMART" id="SM00034">
    <property type="entry name" value="CLECT"/>
    <property type="match status" value="1"/>
</dbReference>
<gene>
    <name evidence="4" type="primary">LOC107225246</name>
</gene>
<dbReference type="Pfam" id="PF00059">
    <property type="entry name" value="Lectin_C"/>
    <property type="match status" value="1"/>
</dbReference>
<organism evidence="4">
    <name type="scientific">Neodiprion lecontei</name>
    <name type="common">Redheaded pine sawfly</name>
    <dbReference type="NCBI Taxonomy" id="441921"/>
    <lineage>
        <taxon>Eukaryota</taxon>
        <taxon>Metazoa</taxon>
        <taxon>Ecdysozoa</taxon>
        <taxon>Arthropoda</taxon>
        <taxon>Hexapoda</taxon>
        <taxon>Insecta</taxon>
        <taxon>Pterygota</taxon>
        <taxon>Neoptera</taxon>
        <taxon>Endopterygota</taxon>
        <taxon>Hymenoptera</taxon>
        <taxon>Tenthredinoidea</taxon>
        <taxon>Diprionidae</taxon>
        <taxon>Diprioninae</taxon>
        <taxon>Neodiprion</taxon>
    </lineage>
</organism>
<name>A0A6J0C413_NEOLC</name>
<dbReference type="Gene3D" id="3.10.100.10">
    <property type="entry name" value="Mannose-Binding Protein A, subunit A"/>
    <property type="match status" value="1"/>
</dbReference>
<dbReference type="FunCoup" id="A0A6J0C413">
    <property type="interactions" value="93"/>
</dbReference>
<feature type="chain" id="PRO_5026996376" evidence="1">
    <location>
        <begin position="19"/>
        <end position="183"/>
    </location>
</feature>
<reference evidence="4" key="1">
    <citation type="submission" date="2025-08" db="UniProtKB">
        <authorList>
            <consortium name="RefSeq"/>
        </authorList>
    </citation>
    <scope>IDENTIFICATION</scope>
    <source>
        <tissue evidence="4">Thorax and Abdomen</tissue>
    </source>
</reference>
<dbReference type="AlphaFoldDB" id="A0A6J0C413"/>
<feature type="signal peptide" evidence="1">
    <location>
        <begin position="1"/>
        <end position="18"/>
    </location>
</feature>
<accession>A0A6J0C413</accession>
<dbReference type="OrthoDB" id="7357196at2759"/>
<protein>
    <submittedName>
        <fullName evidence="4">Uncharacterized protein LOC107225246 isoform X1</fullName>
    </submittedName>
</protein>
<dbReference type="InterPro" id="IPR016186">
    <property type="entry name" value="C-type_lectin-like/link_sf"/>
</dbReference>
<dbReference type="InterPro" id="IPR001304">
    <property type="entry name" value="C-type_lectin-like"/>
</dbReference>
<evidence type="ECO:0000259" key="2">
    <source>
        <dbReference type="PROSITE" id="PS50041"/>
    </source>
</evidence>
<dbReference type="RefSeq" id="XP_015521134.1">
    <property type="nucleotide sequence ID" value="XM_015665648.2"/>
</dbReference>
<dbReference type="GeneID" id="107225246"/>
<sequence>MSGLLVALPLQLACQLYSNGNLSYGNNSFDYTSAPNQPTVLPAGYTAFPDVGVAYKLHKNQVTWNTGRKLCVADGGNLAVIDSFKKNDYVASMKGLGSHVGIHRLFDNVEWVSVKTGQPLNFIPWRPDLGSGQCGAIFSDGKGVGPWNCNSVLPVLCEIPMFTNRDNETEIAQKQMVALVRNN</sequence>
<dbReference type="PROSITE" id="PS50041">
    <property type="entry name" value="C_TYPE_LECTIN_2"/>
    <property type="match status" value="1"/>
</dbReference>
<dbReference type="InterPro" id="IPR016187">
    <property type="entry name" value="CTDL_fold"/>
</dbReference>
<dbReference type="Proteomes" id="UP000829291">
    <property type="component" value="Chromosome 7"/>
</dbReference>
<dbReference type="SUPFAM" id="SSF56436">
    <property type="entry name" value="C-type lectin-like"/>
    <property type="match status" value="1"/>
</dbReference>
<feature type="domain" description="C-type lectin" evidence="2">
    <location>
        <begin position="55"/>
        <end position="158"/>
    </location>
</feature>
<keyword evidence="3" id="KW-1185">Reference proteome</keyword>
<evidence type="ECO:0000256" key="1">
    <source>
        <dbReference type="SAM" id="SignalP"/>
    </source>
</evidence>
<evidence type="ECO:0000313" key="4">
    <source>
        <dbReference type="RefSeq" id="XP_015521134.1"/>
    </source>
</evidence>
<dbReference type="KEGG" id="nlo:107225246"/>
<dbReference type="InParanoid" id="A0A6J0C413"/>
<proteinExistence type="predicted"/>
<keyword evidence="1" id="KW-0732">Signal</keyword>
<evidence type="ECO:0000313" key="3">
    <source>
        <dbReference type="Proteomes" id="UP000829291"/>
    </source>
</evidence>